<feature type="domain" description="RAP" evidence="2">
    <location>
        <begin position="580"/>
        <end position="638"/>
    </location>
</feature>
<proteinExistence type="predicted"/>
<sequence>MLAKVLTACRWPGHPRTGLDVAVRFASAKQVARRKKERLQQRFAKVREFRRKQEGDFPVSLRPVRIPEVRDLETLEETEETEESEKVSLAKAPAPKSTEALENAKVKAMKEPKAMLPTKVPNFNLERDLPEEDGASLQAYQARGLAKRLAERNYKYIPNPYSDRPGSLGTDAQAEAKYYTRYFDGTSPKVDHTHRTVMPTMDGAPEDLVEPKARPKRKRISAKRFWIQADHVTPDPQLVAFMSTRELKFAMMNEAHLVRKWRSGQAKGQGPGVGHAPGLPVGASELWMALGYRAAELACGRSVRPLPGESEGVEGRAPVVRCSLQSTLRFLQAMASVQAGPHSAVLVLVNRVLENVRDLKPHQGFYILQAMSRLRLKHPKAGRVMQHLSLAWRSLAEKNFVKSANAVAKLDLSKELWAKPLKMTLATWLAVMAPKNLMRLKAIAVMELLDDEDAMRSYLQRCERDRSHFWYSRHLQMVELHVHLLYPKLWESLEDEVRLFLQEVRHAAHDSTISRDDDEDDEDDEDNEAPLAKRPNFDRKKFNSELHQDLSRILGSMSIPHQNKIAAGPMVLDIHLQDMCIVEASAAWSYYLRSSHLTALARRRQEMLKAMGFDMAVIPYFHWEQLKDDDAKREFLLENLPQQVRPASRAAAAATAP</sequence>
<dbReference type="EMBL" id="CAMXCT030003335">
    <property type="protein sequence ID" value="CAL4791205.1"/>
    <property type="molecule type" value="Genomic_DNA"/>
</dbReference>
<dbReference type="OrthoDB" id="448092at2759"/>
<comment type="caution">
    <text evidence="3">The sequence shown here is derived from an EMBL/GenBank/DDBJ whole genome shotgun (WGS) entry which is preliminary data.</text>
</comment>
<organism evidence="3">
    <name type="scientific">Cladocopium goreaui</name>
    <dbReference type="NCBI Taxonomy" id="2562237"/>
    <lineage>
        <taxon>Eukaryota</taxon>
        <taxon>Sar</taxon>
        <taxon>Alveolata</taxon>
        <taxon>Dinophyceae</taxon>
        <taxon>Suessiales</taxon>
        <taxon>Symbiodiniaceae</taxon>
        <taxon>Cladocopium</taxon>
    </lineage>
</organism>
<name>A0A9P1G8C2_9DINO</name>
<feature type="region of interest" description="Disordered" evidence="1">
    <location>
        <begin position="511"/>
        <end position="534"/>
    </location>
</feature>
<gene>
    <name evidence="3" type="ORF">C1SCF055_LOCUS29721</name>
</gene>
<dbReference type="SMART" id="SM00952">
    <property type="entry name" value="RAP"/>
    <property type="match status" value="1"/>
</dbReference>
<feature type="region of interest" description="Disordered" evidence="1">
    <location>
        <begin position="190"/>
        <end position="215"/>
    </location>
</feature>
<reference evidence="3" key="1">
    <citation type="submission" date="2022-10" db="EMBL/GenBank/DDBJ databases">
        <authorList>
            <person name="Chen Y."/>
            <person name="Dougan E. K."/>
            <person name="Chan C."/>
            <person name="Rhodes N."/>
            <person name="Thang M."/>
        </authorList>
    </citation>
    <scope>NUCLEOTIDE SEQUENCE</scope>
</reference>
<dbReference type="InterPro" id="IPR013584">
    <property type="entry name" value="RAP"/>
</dbReference>
<feature type="region of interest" description="Disordered" evidence="1">
    <location>
        <begin position="75"/>
        <end position="99"/>
    </location>
</feature>
<dbReference type="Proteomes" id="UP001152797">
    <property type="component" value="Unassembled WGS sequence"/>
</dbReference>
<dbReference type="Pfam" id="PF08373">
    <property type="entry name" value="RAP"/>
    <property type="match status" value="1"/>
</dbReference>
<accession>A0A9P1G8C2</accession>
<dbReference type="EMBL" id="CAMXCT010003335">
    <property type="protein sequence ID" value="CAI4003893.1"/>
    <property type="molecule type" value="Genomic_DNA"/>
</dbReference>
<evidence type="ECO:0000259" key="2">
    <source>
        <dbReference type="PROSITE" id="PS51286"/>
    </source>
</evidence>
<evidence type="ECO:0000313" key="3">
    <source>
        <dbReference type="EMBL" id="CAI4003893.1"/>
    </source>
</evidence>
<keyword evidence="5" id="KW-1185">Reference proteome</keyword>
<evidence type="ECO:0000313" key="5">
    <source>
        <dbReference type="Proteomes" id="UP001152797"/>
    </source>
</evidence>
<dbReference type="EMBL" id="CAMXCT020003335">
    <property type="protein sequence ID" value="CAL1157268.1"/>
    <property type="molecule type" value="Genomic_DNA"/>
</dbReference>
<reference evidence="4 5" key="2">
    <citation type="submission" date="2024-05" db="EMBL/GenBank/DDBJ databases">
        <authorList>
            <person name="Chen Y."/>
            <person name="Shah S."/>
            <person name="Dougan E. K."/>
            <person name="Thang M."/>
            <person name="Chan C."/>
        </authorList>
    </citation>
    <scope>NUCLEOTIDE SEQUENCE [LARGE SCALE GENOMIC DNA]</scope>
</reference>
<protein>
    <submittedName>
        <fullName evidence="4">RAP domain-containing protein</fullName>
    </submittedName>
</protein>
<evidence type="ECO:0000256" key="1">
    <source>
        <dbReference type="SAM" id="MobiDB-lite"/>
    </source>
</evidence>
<dbReference type="PROSITE" id="PS51286">
    <property type="entry name" value="RAP"/>
    <property type="match status" value="1"/>
</dbReference>
<feature type="compositionally biased region" description="Acidic residues" evidence="1">
    <location>
        <begin position="516"/>
        <end position="528"/>
    </location>
</feature>
<evidence type="ECO:0000313" key="4">
    <source>
        <dbReference type="EMBL" id="CAL4791205.1"/>
    </source>
</evidence>
<dbReference type="AlphaFoldDB" id="A0A9P1G8C2"/>